<comment type="similarity">
    <text evidence="3">Belongs to the ATPase B chain family.</text>
</comment>
<keyword evidence="5" id="KW-1003">Cell membrane</keyword>
<dbReference type="AlphaFoldDB" id="A0A6J6XFS6"/>
<keyword evidence="12" id="KW-0066">ATP synthesis</keyword>
<keyword evidence="11 15" id="KW-0472">Membrane</keyword>
<evidence type="ECO:0000256" key="8">
    <source>
        <dbReference type="ARBA" id="ARBA00022781"/>
    </source>
</evidence>
<keyword evidence="14" id="KW-0175">Coiled coil</keyword>
<evidence type="ECO:0000313" key="17">
    <source>
        <dbReference type="EMBL" id="CAB4794138.1"/>
    </source>
</evidence>
<evidence type="ECO:0000256" key="14">
    <source>
        <dbReference type="SAM" id="Coils"/>
    </source>
</evidence>
<dbReference type="GO" id="GO:0015986">
    <property type="term" value="P:proton motive force-driven ATP synthesis"/>
    <property type="evidence" value="ECO:0007669"/>
    <property type="project" value="InterPro"/>
</dbReference>
<dbReference type="HAMAP" id="MF_01398">
    <property type="entry name" value="ATP_synth_b_bprime"/>
    <property type="match status" value="1"/>
</dbReference>
<gene>
    <name evidence="16" type="ORF">UFOPK1939_00329</name>
    <name evidence="17" type="ORF">UFOPK3024_00208</name>
</gene>
<keyword evidence="4" id="KW-0813">Transport</keyword>
<evidence type="ECO:0000313" key="16">
    <source>
        <dbReference type="EMBL" id="CAB4617795.1"/>
    </source>
</evidence>
<evidence type="ECO:0000256" key="15">
    <source>
        <dbReference type="SAM" id="Phobius"/>
    </source>
</evidence>
<evidence type="ECO:0000256" key="10">
    <source>
        <dbReference type="ARBA" id="ARBA00023065"/>
    </source>
</evidence>
<evidence type="ECO:0000256" key="4">
    <source>
        <dbReference type="ARBA" id="ARBA00022448"/>
    </source>
</evidence>
<evidence type="ECO:0000256" key="11">
    <source>
        <dbReference type="ARBA" id="ARBA00023136"/>
    </source>
</evidence>
<dbReference type="PANTHER" id="PTHR33445:SF1">
    <property type="entry name" value="ATP SYNTHASE SUBUNIT B"/>
    <property type="match status" value="1"/>
</dbReference>
<evidence type="ECO:0000256" key="3">
    <source>
        <dbReference type="ARBA" id="ARBA00005513"/>
    </source>
</evidence>
<name>A0A6J6XFS6_9ZZZZ</name>
<dbReference type="CDD" id="cd06503">
    <property type="entry name" value="ATP-synt_Fo_b"/>
    <property type="match status" value="1"/>
</dbReference>
<keyword evidence="8" id="KW-0375">Hydrogen ion transport</keyword>
<evidence type="ECO:0000256" key="12">
    <source>
        <dbReference type="ARBA" id="ARBA00023310"/>
    </source>
</evidence>
<dbReference type="EMBL" id="CAFAAK010000024">
    <property type="protein sequence ID" value="CAB4794138.1"/>
    <property type="molecule type" value="Genomic_DNA"/>
</dbReference>
<keyword evidence="9 15" id="KW-1133">Transmembrane helix</keyword>
<feature type="transmembrane region" description="Helical" evidence="15">
    <location>
        <begin position="28"/>
        <end position="47"/>
    </location>
</feature>
<accession>A0A6J6XFS6</accession>
<feature type="coiled-coil region" evidence="14">
    <location>
        <begin position="61"/>
        <end position="99"/>
    </location>
</feature>
<dbReference type="GO" id="GO:0045259">
    <property type="term" value="C:proton-transporting ATP synthase complex"/>
    <property type="evidence" value="ECO:0007669"/>
    <property type="project" value="UniProtKB-KW"/>
</dbReference>
<dbReference type="InterPro" id="IPR002146">
    <property type="entry name" value="ATP_synth_b/b'su_bac/chlpt"/>
</dbReference>
<evidence type="ECO:0000256" key="6">
    <source>
        <dbReference type="ARBA" id="ARBA00022547"/>
    </source>
</evidence>
<dbReference type="Gene3D" id="1.20.5.620">
    <property type="entry name" value="F1F0 ATP synthase subunit B, membrane domain"/>
    <property type="match status" value="1"/>
</dbReference>
<evidence type="ECO:0000256" key="5">
    <source>
        <dbReference type="ARBA" id="ARBA00022475"/>
    </source>
</evidence>
<dbReference type="NCBIfam" id="NF004412">
    <property type="entry name" value="PRK05759.1-3"/>
    <property type="match status" value="1"/>
</dbReference>
<dbReference type="SUPFAM" id="SSF81573">
    <property type="entry name" value="F1F0 ATP synthase subunit B, membrane domain"/>
    <property type="match status" value="1"/>
</dbReference>
<comment type="function">
    <text evidence="13">F(1)F(0) ATP synthase produces ATP from ADP in the presence of a proton or sodium gradient. F-type ATPases consist of two structural domains, F(1) containing the extramembraneous catalytic core and F(0) containing the membrane proton channel, linked together by a central stalk and a peripheral stalk. During catalysis, ATP synthesis in the catalytic domain of F(1) is coupled via a rotary mechanism of the central stalk subunits to proton translocation.</text>
</comment>
<dbReference type="GO" id="GO:0012505">
    <property type="term" value="C:endomembrane system"/>
    <property type="evidence" value="ECO:0007669"/>
    <property type="project" value="UniProtKB-SubCell"/>
</dbReference>
<evidence type="ECO:0000256" key="7">
    <source>
        <dbReference type="ARBA" id="ARBA00022692"/>
    </source>
</evidence>
<keyword evidence="6" id="KW-0138">CF(0)</keyword>
<dbReference type="InterPro" id="IPR028987">
    <property type="entry name" value="ATP_synth_B-like_membr_sf"/>
</dbReference>
<evidence type="ECO:0000256" key="13">
    <source>
        <dbReference type="ARBA" id="ARBA00025198"/>
    </source>
</evidence>
<proteinExistence type="inferred from homology"/>
<keyword evidence="10" id="KW-0406">Ion transport</keyword>
<dbReference type="GO" id="GO:0046961">
    <property type="term" value="F:proton-transporting ATPase activity, rotational mechanism"/>
    <property type="evidence" value="ECO:0007669"/>
    <property type="project" value="TreeGrafter"/>
</dbReference>
<comment type="subcellular location">
    <subcellularLocation>
        <location evidence="2">Endomembrane system</location>
    </subcellularLocation>
    <subcellularLocation>
        <location evidence="1">Membrane</location>
        <topology evidence="1">Single-pass membrane protein</topology>
    </subcellularLocation>
</comment>
<dbReference type="InterPro" id="IPR005864">
    <property type="entry name" value="ATP_synth_F0_bsu_bac"/>
</dbReference>
<dbReference type="PANTHER" id="PTHR33445">
    <property type="entry name" value="ATP SYNTHASE SUBUNIT B', CHLOROPLASTIC"/>
    <property type="match status" value="1"/>
</dbReference>
<evidence type="ECO:0000256" key="1">
    <source>
        <dbReference type="ARBA" id="ARBA00004167"/>
    </source>
</evidence>
<sequence>MSLTYLAASEVFSAEESISALVPKVEELIIGLLGFLVLLWLLKKFAYPQFEATFQERTAAIEGGIEKAEKAQEEAAAALAQYQAQLADARGEASTIRSEAQAERARIVDEARSEATAAAEQVTSRAAAQMEADRLAAKAELSAEVGRIALDLASRVVGEALSDDARARATVDRFIADLESSTQEGTR</sequence>
<dbReference type="EMBL" id="CAEZVF010000031">
    <property type="protein sequence ID" value="CAB4617795.1"/>
    <property type="molecule type" value="Genomic_DNA"/>
</dbReference>
<evidence type="ECO:0000256" key="2">
    <source>
        <dbReference type="ARBA" id="ARBA00004308"/>
    </source>
</evidence>
<dbReference type="NCBIfam" id="TIGR01144">
    <property type="entry name" value="ATP_synt_b"/>
    <property type="match status" value="1"/>
</dbReference>
<dbReference type="InterPro" id="IPR050059">
    <property type="entry name" value="ATP_synthase_B_chain"/>
</dbReference>
<keyword evidence="7 15" id="KW-0812">Transmembrane</keyword>
<dbReference type="Pfam" id="PF00430">
    <property type="entry name" value="ATP-synt_B"/>
    <property type="match status" value="1"/>
</dbReference>
<protein>
    <submittedName>
        <fullName evidence="17">Unannotated protein</fullName>
    </submittedName>
</protein>
<organism evidence="17">
    <name type="scientific">freshwater metagenome</name>
    <dbReference type="NCBI Taxonomy" id="449393"/>
    <lineage>
        <taxon>unclassified sequences</taxon>
        <taxon>metagenomes</taxon>
        <taxon>ecological metagenomes</taxon>
    </lineage>
</organism>
<reference evidence="17" key="1">
    <citation type="submission" date="2020-05" db="EMBL/GenBank/DDBJ databases">
        <authorList>
            <person name="Chiriac C."/>
            <person name="Salcher M."/>
            <person name="Ghai R."/>
            <person name="Kavagutti S V."/>
        </authorList>
    </citation>
    <scope>NUCLEOTIDE SEQUENCE</scope>
</reference>
<evidence type="ECO:0000256" key="9">
    <source>
        <dbReference type="ARBA" id="ARBA00022989"/>
    </source>
</evidence>